<feature type="non-terminal residue" evidence="1">
    <location>
        <position position="218"/>
    </location>
</feature>
<sequence length="218" mass="23208">MPFIRHKQRAITSLSPVPGQGRWINPSKRGTLTQEAKDTIDRLNGLGNGLTPAEAQRVGVFVDAEVANGNWDRIDEYYCYALTDSVARLAGFKFDLGTEQGGALTWIVEQGFTGATALGFLSGVNLNALTNLAQNNAFAGAYLTQFTPDPRYMFGTQGTGAERLRYRFPNTGPADVELNCNNITGATISPANITSGSLVWTAREDSGNVLGGVGAVSG</sequence>
<organism evidence="1">
    <name type="scientific">marine sediment metagenome</name>
    <dbReference type="NCBI Taxonomy" id="412755"/>
    <lineage>
        <taxon>unclassified sequences</taxon>
        <taxon>metagenomes</taxon>
        <taxon>ecological metagenomes</taxon>
    </lineage>
</organism>
<accession>X0S635</accession>
<name>X0S635_9ZZZZ</name>
<evidence type="ECO:0000313" key="1">
    <source>
        <dbReference type="EMBL" id="GAF76449.1"/>
    </source>
</evidence>
<proteinExistence type="predicted"/>
<dbReference type="EMBL" id="BARS01003027">
    <property type="protein sequence ID" value="GAF76449.1"/>
    <property type="molecule type" value="Genomic_DNA"/>
</dbReference>
<reference evidence="1" key="1">
    <citation type="journal article" date="2014" name="Front. Microbiol.">
        <title>High frequency of phylogenetically diverse reductive dehalogenase-homologous genes in deep subseafloor sedimentary metagenomes.</title>
        <authorList>
            <person name="Kawai M."/>
            <person name="Futagami T."/>
            <person name="Toyoda A."/>
            <person name="Takaki Y."/>
            <person name="Nishi S."/>
            <person name="Hori S."/>
            <person name="Arai W."/>
            <person name="Tsubouchi T."/>
            <person name="Morono Y."/>
            <person name="Uchiyama I."/>
            <person name="Ito T."/>
            <person name="Fujiyama A."/>
            <person name="Inagaki F."/>
            <person name="Takami H."/>
        </authorList>
    </citation>
    <scope>NUCLEOTIDE SEQUENCE</scope>
    <source>
        <strain evidence="1">Expedition CK06-06</strain>
    </source>
</reference>
<gene>
    <name evidence="1" type="ORF">S01H1_05826</name>
</gene>
<dbReference type="AlphaFoldDB" id="X0S635"/>
<protein>
    <submittedName>
        <fullName evidence="1">Uncharacterized protein</fullName>
    </submittedName>
</protein>
<comment type="caution">
    <text evidence="1">The sequence shown here is derived from an EMBL/GenBank/DDBJ whole genome shotgun (WGS) entry which is preliminary data.</text>
</comment>